<gene>
    <name evidence="1" type="ORF">dnm_092380</name>
</gene>
<dbReference type="AlphaFoldDB" id="A0A975BWQ5"/>
<protein>
    <submittedName>
        <fullName evidence="1">Uncharacterized protein</fullName>
    </submittedName>
</protein>
<dbReference type="Proteomes" id="UP000663722">
    <property type="component" value="Chromosome"/>
</dbReference>
<dbReference type="RefSeq" id="WP_207680212.1">
    <property type="nucleotide sequence ID" value="NZ_CP061800.1"/>
</dbReference>
<proteinExistence type="predicted"/>
<organism evidence="1 2">
    <name type="scientific">Desulfonema magnum</name>
    <dbReference type="NCBI Taxonomy" id="45655"/>
    <lineage>
        <taxon>Bacteria</taxon>
        <taxon>Pseudomonadati</taxon>
        <taxon>Thermodesulfobacteriota</taxon>
        <taxon>Desulfobacteria</taxon>
        <taxon>Desulfobacterales</taxon>
        <taxon>Desulfococcaceae</taxon>
        <taxon>Desulfonema</taxon>
    </lineage>
</organism>
<evidence type="ECO:0000313" key="2">
    <source>
        <dbReference type="Proteomes" id="UP000663722"/>
    </source>
</evidence>
<dbReference type="KEGG" id="dmm:dnm_092380"/>
<sequence length="214" mass="23372">MLARIAEVTGGGYFKVSTEAAAVYAIGRLYGKIARTAHGADELYDEELIILQDEVIERVFEIIRGTLSFQLERLIPGSDVETSLIQPDGTVIDRASQNSDVYHMLGATYEIYRIDNPMPGEWTVRLEGTDTSPGGEPTSLSVAAAMPDLGDCHSGDYKPADHKISFSELLRVIQLFNSQSYHCDSCAEDGYELGDGDTSCTPHDSDDKKLLSSV</sequence>
<accession>A0A975BWQ5</accession>
<name>A0A975BWQ5_9BACT</name>
<dbReference type="EMBL" id="CP061800">
    <property type="protein sequence ID" value="QTA93141.1"/>
    <property type="molecule type" value="Genomic_DNA"/>
</dbReference>
<keyword evidence="2" id="KW-1185">Reference proteome</keyword>
<reference evidence="1" key="1">
    <citation type="journal article" date="2021" name="Microb. Physiol.">
        <title>Proteogenomic Insights into the Physiology of Marine, Sulfate-Reducing, Filamentous Desulfonema limicola and Desulfonema magnum.</title>
        <authorList>
            <person name="Schnaars V."/>
            <person name="Wohlbrand L."/>
            <person name="Scheve S."/>
            <person name="Hinrichs C."/>
            <person name="Reinhardt R."/>
            <person name="Rabus R."/>
        </authorList>
    </citation>
    <scope>NUCLEOTIDE SEQUENCE</scope>
    <source>
        <strain evidence="1">4be13</strain>
    </source>
</reference>
<evidence type="ECO:0000313" key="1">
    <source>
        <dbReference type="EMBL" id="QTA93141.1"/>
    </source>
</evidence>